<dbReference type="Proteomes" id="UP000027997">
    <property type="component" value="Unassembled WGS sequence"/>
</dbReference>
<keyword evidence="2" id="KW-1185">Reference proteome</keyword>
<dbReference type="eggNOG" id="ENOG5033AS0">
    <property type="taxonomic scope" value="Bacteria"/>
</dbReference>
<proteinExistence type="predicted"/>
<organism evidence="1 2">
    <name type="scientific">Endozoicomonas elysicola</name>
    <dbReference type="NCBI Taxonomy" id="305900"/>
    <lineage>
        <taxon>Bacteria</taxon>
        <taxon>Pseudomonadati</taxon>
        <taxon>Pseudomonadota</taxon>
        <taxon>Gammaproteobacteria</taxon>
        <taxon>Oceanospirillales</taxon>
        <taxon>Endozoicomonadaceae</taxon>
        <taxon>Endozoicomonas</taxon>
    </lineage>
</organism>
<accession>A0A081K854</accession>
<protein>
    <submittedName>
        <fullName evidence="1">Uncharacterized protein</fullName>
    </submittedName>
</protein>
<gene>
    <name evidence="1" type="ORF">GV64_05940</name>
</gene>
<evidence type="ECO:0000313" key="1">
    <source>
        <dbReference type="EMBL" id="KEI70330.1"/>
    </source>
</evidence>
<dbReference type="AlphaFoldDB" id="A0A081K854"/>
<evidence type="ECO:0000313" key="2">
    <source>
        <dbReference type="Proteomes" id="UP000027997"/>
    </source>
</evidence>
<comment type="caution">
    <text evidence="1">The sequence shown here is derived from an EMBL/GenBank/DDBJ whole genome shotgun (WGS) entry which is preliminary data.</text>
</comment>
<dbReference type="EMBL" id="JOJP01000001">
    <property type="protein sequence ID" value="KEI70330.1"/>
    <property type="molecule type" value="Genomic_DNA"/>
</dbReference>
<sequence length="161" mass="17998">MLRLLITISTLFITVSAGAKEYRFNDFPTDSYSNSTLKQVNLDSHPDAEYLKDKLMLLIGRAPNFAGKYILTAFGCGTACQVVTIVDVDTGNITMPVNSSDGSCYSKNSKLLIINPYIADTYDEDLPDWAFTYYYIIENGRLELLHQTTEPFKGECESGYS</sequence>
<reference evidence="1 2" key="1">
    <citation type="submission" date="2014-06" db="EMBL/GenBank/DDBJ databases">
        <title>Whole Genome Sequences of Three Symbiotic Endozoicomonas Bacteria.</title>
        <authorList>
            <person name="Neave M.J."/>
            <person name="Apprill A."/>
            <person name="Voolstra C.R."/>
        </authorList>
    </citation>
    <scope>NUCLEOTIDE SEQUENCE [LARGE SCALE GENOMIC DNA]</scope>
    <source>
        <strain evidence="1 2">DSM 22380</strain>
    </source>
</reference>
<name>A0A081K854_9GAMM</name>
<dbReference type="RefSeq" id="WP_020581113.1">
    <property type="nucleotide sequence ID" value="NZ_JOJP01000001.1"/>
</dbReference>